<proteinExistence type="predicted"/>
<sequence length="224" mass="23917">MSPRRPCRPQGVNDAHEIHEAVVAERRGQVALYSSLDERQWSAPSLCAGWTVHQLLAHTTMPFRYSLPRVVLEVVRARGDFDRMADRRARADAARLAPAVLLESLRAHVDHPWAPPGGGPLGALSHDVIHGLDAAVALGREQHVSRERVVAVLAGLGPKHLASFGTDLDGVALEATDADWTRGAGAPVRGRAQDLLLAVCGRPVPAGRLEGAGAARFAPGHIAR</sequence>
<evidence type="ECO:0000313" key="2">
    <source>
        <dbReference type="EMBL" id="QJY46720.1"/>
    </source>
</evidence>
<evidence type="ECO:0000259" key="1">
    <source>
        <dbReference type="Pfam" id="PF11716"/>
    </source>
</evidence>
<dbReference type="Pfam" id="PF11716">
    <property type="entry name" value="MDMPI_N"/>
    <property type="match status" value="1"/>
</dbReference>
<dbReference type="InterPro" id="IPR034660">
    <property type="entry name" value="DinB/YfiT-like"/>
</dbReference>
<gene>
    <name evidence="2" type="ORF">HOP40_13545</name>
</gene>
<evidence type="ECO:0000313" key="3">
    <source>
        <dbReference type="Proteomes" id="UP000505377"/>
    </source>
</evidence>
<dbReference type="NCBIfam" id="TIGR03083">
    <property type="entry name" value="maleylpyruvate isomerase family mycothiol-dependent enzyme"/>
    <property type="match status" value="1"/>
</dbReference>
<keyword evidence="2" id="KW-0413">Isomerase</keyword>
<dbReference type="InterPro" id="IPR017517">
    <property type="entry name" value="Maleyloyr_isom"/>
</dbReference>
<keyword evidence="3" id="KW-1185">Reference proteome</keyword>
<organism evidence="2 3">
    <name type="scientific">Pseudonocardia broussonetiae</name>
    <dbReference type="NCBI Taxonomy" id="2736640"/>
    <lineage>
        <taxon>Bacteria</taxon>
        <taxon>Bacillati</taxon>
        <taxon>Actinomycetota</taxon>
        <taxon>Actinomycetes</taxon>
        <taxon>Pseudonocardiales</taxon>
        <taxon>Pseudonocardiaceae</taxon>
        <taxon>Pseudonocardia</taxon>
    </lineage>
</organism>
<protein>
    <submittedName>
        <fullName evidence="2">Maleylpyruvate isomerase family mycothiol-dependent enzyme</fullName>
    </submittedName>
</protein>
<dbReference type="SUPFAM" id="SSF109854">
    <property type="entry name" value="DinB/YfiT-like putative metalloenzymes"/>
    <property type="match status" value="1"/>
</dbReference>
<dbReference type="InterPro" id="IPR024344">
    <property type="entry name" value="MDMPI_metal-binding"/>
</dbReference>
<dbReference type="GO" id="GO:0046872">
    <property type="term" value="F:metal ion binding"/>
    <property type="evidence" value="ECO:0007669"/>
    <property type="project" value="InterPro"/>
</dbReference>
<feature type="domain" description="Mycothiol-dependent maleylpyruvate isomerase metal-binding" evidence="1">
    <location>
        <begin position="29"/>
        <end position="110"/>
    </location>
</feature>
<name>A0A6M6JI43_9PSEU</name>
<dbReference type="AlphaFoldDB" id="A0A6M6JI43"/>
<keyword evidence="2" id="KW-0670">Pyruvate</keyword>
<dbReference type="EMBL" id="CP053564">
    <property type="protein sequence ID" value="QJY46720.1"/>
    <property type="molecule type" value="Genomic_DNA"/>
</dbReference>
<dbReference type="KEGG" id="pbro:HOP40_13545"/>
<dbReference type="Gene3D" id="1.20.120.450">
    <property type="entry name" value="dinb family like domain"/>
    <property type="match status" value="1"/>
</dbReference>
<reference evidence="2 3" key="1">
    <citation type="submission" date="2020-05" db="EMBL/GenBank/DDBJ databases">
        <authorList>
            <person name="Mo P."/>
        </authorList>
    </citation>
    <scope>NUCLEOTIDE SEQUENCE [LARGE SCALE GENOMIC DNA]</scope>
    <source>
        <strain evidence="2 3">Gen01</strain>
    </source>
</reference>
<dbReference type="Proteomes" id="UP000505377">
    <property type="component" value="Chromosome"/>
</dbReference>
<accession>A0A6M6JI43</accession>
<dbReference type="GO" id="GO:0016853">
    <property type="term" value="F:isomerase activity"/>
    <property type="evidence" value="ECO:0007669"/>
    <property type="project" value="UniProtKB-KW"/>
</dbReference>